<dbReference type="InterPro" id="IPR012312">
    <property type="entry name" value="Hemerythrin-like"/>
</dbReference>
<sequence>MAETKMEAWADGPCKLVETPMFGTGKTDIFTIGATHMAHIHNAILRGYNSIYLQAPYVKEVDKASFVGYAATWYRFVKSHHDDEEEELFPKVEEVLGEGGQDIWKETHSEHESFLGGLAAFEEYLSGLATPNAFNGTHLVTLMRAFQSPFEHHFHHEIATIASFADLPSAPQPGTPESERAAAVFKAWGKKTVTKAGTFDVVPFFLMNLDAEYEEGMWRDWPPMPALVRWGLVNGAGSVHWGWWKFASCDAWGRRRGLYALGESGGDGDGDGDGEGEM</sequence>
<reference evidence="2" key="1">
    <citation type="journal article" date="2020" name="Stud. Mycol.">
        <title>101 Dothideomycetes genomes: a test case for predicting lifestyles and emergence of pathogens.</title>
        <authorList>
            <person name="Haridas S."/>
            <person name="Albert R."/>
            <person name="Binder M."/>
            <person name="Bloem J."/>
            <person name="Labutti K."/>
            <person name="Salamov A."/>
            <person name="Andreopoulos B."/>
            <person name="Baker S."/>
            <person name="Barry K."/>
            <person name="Bills G."/>
            <person name="Bluhm B."/>
            <person name="Cannon C."/>
            <person name="Castanera R."/>
            <person name="Culley D."/>
            <person name="Daum C."/>
            <person name="Ezra D."/>
            <person name="Gonzalez J."/>
            <person name="Henrissat B."/>
            <person name="Kuo A."/>
            <person name="Liang C."/>
            <person name="Lipzen A."/>
            <person name="Lutzoni F."/>
            <person name="Magnuson J."/>
            <person name="Mondo S."/>
            <person name="Nolan M."/>
            <person name="Ohm R."/>
            <person name="Pangilinan J."/>
            <person name="Park H.-J."/>
            <person name="Ramirez L."/>
            <person name="Alfaro M."/>
            <person name="Sun H."/>
            <person name="Tritt A."/>
            <person name="Yoshinaga Y."/>
            <person name="Zwiers L.-H."/>
            <person name="Turgeon B."/>
            <person name="Goodwin S."/>
            <person name="Spatafora J."/>
            <person name="Crous P."/>
            <person name="Grigoriev I."/>
        </authorList>
    </citation>
    <scope>NUCLEOTIDE SEQUENCE</scope>
    <source>
        <strain evidence="2">CBS 113818</strain>
    </source>
</reference>
<dbReference type="Proteomes" id="UP000799424">
    <property type="component" value="Unassembled WGS sequence"/>
</dbReference>
<protein>
    <recommendedName>
        <fullName evidence="1">Hemerythrin-like domain-containing protein</fullName>
    </recommendedName>
</protein>
<accession>A0A6A6ZM02</accession>
<feature type="domain" description="Hemerythrin-like" evidence="1">
    <location>
        <begin position="36"/>
        <end position="159"/>
    </location>
</feature>
<dbReference type="PANTHER" id="PTHR38048:SF2">
    <property type="entry name" value="HEMERYTHRIN-LIKE DOMAIN-CONTAINING PROTEIN"/>
    <property type="match status" value="1"/>
</dbReference>
<dbReference type="CDD" id="cd12108">
    <property type="entry name" value="Hr-like"/>
    <property type="match status" value="1"/>
</dbReference>
<dbReference type="InterPro" id="IPR053206">
    <property type="entry name" value="Dimeric_xanthone_biosynth"/>
</dbReference>
<name>A0A6A6ZM02_9PLEO</name>
<dbReference type="OrthoDB" id="58416at2759"/>
<organism evidence="2 3">
    <name type="scientific">Ophiobolus disseminans</name>
    <dbReference type="NCBI Taxonomy" id="1469910"/>
    <lineage>
        <taxon>Eukaryota</taxon>
        <taxon>Fungi</taxon>
        <taxon>Dikarya</taxon>
        <taxon>Ascomycota</taxon>
        <taxon>Pezizomycotina</taxon>
        <taxon>Dothideomycetes</taxon>
        <taxon>Pleosporomycetidae</taxon>
        <taxon>Pleosporales</taxon>
        <taxon>Pleosporineae</taxon>
        <taxon>Phaeosphaeriaceae</taxon>
        <taxon>Ophiobolus</taxon>
    </lineage>
</organism>
<evidence type="ECO:0000313" key="3">
    <source>
        <dbReference type="Proteomes" id="UP000799424"/>
    </source>
</evidence>
<dbReference type="AlphaFoldDB" id="A0A6A6ZM02"/>
<evidence type="ECO:0000313" key="2">
    <source>
        <dbReference type="EMBL" id="KAF2822090.1"/>
    </source>
</evidence>
<dbReference type="EMBL" id="MU006235">
    <property type="protein sequence ID" value="KAF2822090.1"/>
    <property type="molecule type" value="Genomic_DNA"/>
</dbReference>
<evidence type="ECO:0000259" key="1">
    <source>
        <dbReference type="Pfam" id="PF01814"/>
    </source>
</evidence>
<keyword evidence="3" id="KW-1185">Reference proteome</keyword>
<dbReference type="PANTHER" id="PTHR38048">
    <property type="entry name" value="EXPRESSED PROTEIN"/>
    <property type="match status" value="1"/>
</dbReference>
<gene>
    <name evidence="2" type="ORF">CC86DRAFT_448496</name>
</gene>
<proteinExistence type="predicted"/>
<dbReference type="Pfam" id="PF01814">
    <property type="entry name" value="Hemerythrin"/>
    <property type="match status" value="1"/>
</dbReference>
<dbReference type="Gene3D" id="1.20.120.520">
    <property type="entry name" value="nmb1532 protein domain like"/>
    <property type="match status" value="1"/>
</dbReference>